<proteinExistence type="predicted"/>
<dbReference type="OrthoDB" id="8922241at2759"/>
<comment type="caution">
    <text evidence="1">The sequence shown here is derived from an EMBL/GenBank/DDBJ whole genome shotgun (WGS) entry which is preliminary data.</text>
</comment>
<dbReference type="AlphaFoldDB" id="A0A9P7CAX9"/>
<gene>
    <name evidence="1" type="ORF">G6F51_006309</name>
</gene>
<dbReference type="EMBL" id="JAANIT010000846">
    <property type="protein sequence ID" value="KAG1544040.1"/>
    <property type="molecule type" value="Genomic_DNA"/>
</dbReference>
<reference evidence="1" key="1">
    <citation type="journal article" date="2020" name="Microb. Genom.">
        <title>Genetic diversity of clinical and environmental Mucorales isolates obtained from an investigation of mucormycosis cases among solid organ transplant recipients.</title>
        <authorList>
            <person name="Nguyen M.H."/>
            <person name="Kaul D."/>
            <person name="Muto C."/>
            <person name="Cheng S.J."/>
            <person name="Richter R.A."/>
            <person name="Bruno V.M."/>
            <person name="Liu G."/>
            <person name="Beyhan S."/>
            <person name="Sundermann A.J."/>
            <person name="Mounaud S."/>
            <person name="Pasculle A.W."/>
            <person name="Nierman W.C."/>
            <person name="Driscoll E."/>
            <person name="Cumbie R."/>
            <person name="Clancy C.J."/>
            <person name="Dupont C.L."/>
        </authorList>
    </citation>
    <scope>NUCLEOTIDE SEQUENCE</scope>
    <source>
        <strain evidence="1">GL16</strain>
    </source>
</reference>
<sequence length="179" mass="21093">MMTKEHRFRVRVQDQPLLDFSLCLLKEPYQTVQLNDLVHRIYLHTKNEIQNLKDYDITMKRNNVSYRIQDDIDLQNALNSTTTNFEIELHKKIQHQPICLAQPTYHYHRKDSGISLSDEPLDIKKPSSPINLPRLSTIIESIPPFYPSPYCKKRRMTSPTLLLHNETPFTCLTIYQGIK</sequence>
<accession>A0A9P7CAX9</accession>
<evidence type="ECO:0000313" key="2">
    <source>
        <dbReference type="Proteomes" id="UP000717996"/>
    </source>
</evidence>
<name>A0A9P7CAX9_RHIOR</name>
<dbReference type="Proteomes" id="UP000717996">
    <property type="component" value="Unassembled WGS sequence"/>
</dbReference>
<organism evidence="1 2">
    <name type="scientific">Rhizopus oryzae</name>
    <name type="common">Mucormycosis agent</name>
    <name type="synonym">Rhizopus arrhizus var. delemar</name>
    <dbReference type="NCBI Taxonomy" id="64495"/>
    <lineage>
        <taxon>Eukaryota</taxon>
        <taxon>Fungi</taxon>
        <taxon>Fungi incertae sedis</taxon>
        <taxon>Mucoromycota</taxon>
        <taxon>Mucoromycotina</taxon>
        <taxon>Mucoromycetes</taxon>
        <taxon>Mucorales</taxon>
        <taxon>Mucorineae</taxon>
        <taxon>Rhizopodaceae</taxon>
        <taxon>Rhizopus</taxon>
    </lineage>
</organism>
<protein>
    <submittedName>
        <fullName evidence="1">Uncharacterized protein</fullName>
    </submittedName>
</protein>
<evidence type="ECO:0000313" key="1">
    <source>
        <dbReference type="EMBL" id="KAG1544040.1"/>
    </source>
</evidence>